<protein>
    <submittedName>
        <fullName evidence="1">Unannotated protein</fullName>
    </submittedName>
</protein>
<proteinExistence type="predicted"/>
<dbReference type="EMBL" id="CAEZVP010000069">
    <property type="protein sequence ID" value="CAB4632984.1"/>
    <property type="molecule type" value="Genomic_DNA"/>
</dbReference>
<reference evidence="1" key="1">
    <citation type="submission" date="2020-05" db="EMBL/GenBank/DDBJ databases">
        <authorList>
            <person name="Chiriac C."/>
            <person name="Salcher M."/>
            <person name="Ghai R."/>
            <person name="Kavagutti S V."/>
        </authorList>
    </citation>
    <scope>NUCLEOTIDE SEQUENCE</scope>
</reference>
<evidence type="ECO:0000313" key="1">
    <source>
        <dbReference type="EMBL" id="CAB4632984.1"/>
    </source>
</evidence>
<gene>
    <name evidence="1" type="ORF">UFOPK2046_00480</name>
</gene>
<organism evidence="1">
    <name type="scientific">freshwater metagenome</name>
    <dbReference type="NCBI Taxonomy" id="449393"/>
    <lineage>
        <taxon>unclassified sequences</taxon>
        <taxon>metagenomes</taxon>
        <taxon>ecological metagenomes</taxon>
    </lineage>
</organism>
<dbReference type="AlphaFoldDB" id="A0A6J6J8Q1"/>
<accession>A0A6J6J8Q1</accession>
<sequence length="57" mass="6128">MLPLTPKDARTKTVVGAFERFPASELSPTKKNEPIVPMIAAAVACLNEIPKPKKNAP</sequence>
<name>A0A6J6J8Q1_9ZZZZ</name>